<evidence type="ECO:0000313" key="1">
    <source>
        <dbReference type="EMBL" id="CAJ0609921.1"/>
    </source>
</evidence>
<accession>A0AA36MET8</accession>
<dbReference type="Proteomes" id="UP001176961">
    <property type="component" value="Unassembled WGS sequence"/>
</dbReference>
<dbReference type="EMBL" id="CATQJL010000326">
    <property type="protein sequence ID" value="CAJ0609921.1"/>
    <property type="molecule type" value="Genomic_DNA"/>
</dbReference>
<name>A0AA36MET8_CYLNA</name>
<evidence type="ECO:0000313" key="2">
    <source>
        <dbReference type="Proteomes" id="UP001176961"/>
    </source>
</evidence>
<keyword evidence="2" id="KW-1185">Reference proteome</keyword>
<dbReference type="AlphaFoldDB" id="A0AA36MET8"/>
<proteinExistence type="predicted"/>
<protein>
    <submittedName>
        <fullName evidence="1">Uncharacterized protein</fullName>
    </submittedName>
</protein>
<organism evidence="1 2">
    <name type="scientific">Cylicocyclus nassatus</name>
    <name type="common">Nematode worm</name>
    <dbReference type="NCBI Taxonomy" id="53992"/>
    <lineage>
        <taxon>Eukaryota</taxon>
        <taxon>Metazoa</taxon>
        <taxon>Ecdysozoa</taxon>
        <taxon>Nematoda</taxon>
        <taxon>Chromadorea</taxon>
        <taxon>Rhabditida</taxon>
        <taxon>Rhabditina</taxon>
        <taxon>Rhabditomorpha</taxon>
        <taxon>Strongyloidea</taxon>
        <taxon>Strongylidae</taxon>
        <taxon>Cylicocyclus</taxon>
    </lineage>
</organism>
<reference evidence="1" key="1">
    <citation type="submission" date="2023-07" db="EMBL/GenBank/DDBJ databases">
        <authorList>
            <consortium name="CYATHOMIX"/>
        </authorList>
    </citation>
    <scope>NUCLEOTIDE SEQUENCE</scope>
    <source>
        <strain evidence="1">N/A</strain>
    </source>
</reference>
<comment type="caution">
    <text evidence="1">The sequence shown here is derived from an EMBL/GenBank/DDBJ whole genome shotgun (WGS) entry which is preliminary data.</text>
</comment>
<sequence length="68" mass="7641">MSTYRCARIARSCTFQNGKERKENAEKIKNNVERIPISDAELEPWYPRGIPGIVGGANNGKHGDVPWL</sequence>
<gene>
    <name evidence="1" type="ORF">CYNAS_LOCUS21904</name>
</gene>